<evidence type="ECO:0000256" key="3">
    <source>
        <dbReference type="ARBA" id="ARBA00022741"/>
    </source>
</evidence>
<dbReference type="InterPro" id="IPR011009">
    <property type="entry name" value="Kinase-like_dom_sf"/>
</dbReference>
<keyword evidence="10" id="KW-0808">Transferase</keyword>
<reference evidence="10" key="3">
    <citation type="submission" date="2025-04" db="UniProtKB">
        <authorList>
            <consortium name="RefSeq"/>
        </authorList>
    </citation>
    <scope>IDENTIFICATION</scope>
</reference>
<gene>
    <name evidence="10 11" type="primary">irak2.L</name>
    <name evidence="10" type="synonym">irak-2</name>
    <name evidence="10" type="synonym">irak2</name>
</gene>
<feature type="domain" description="Protein kinase" evidence="7">
    <location>
        <begin position="208"/>
        <end position="490"/>
    </location>
</feature>
<dbReference type="GO" id="GO:0007165">
    <property type="term" value="P:signal transduction"/>
    <property type="evidence" value="ECO:0007669"/>
    <property type="project" value="InterPro"/>
</dbReference>
<dbReference type="Gene3D" id="1.10.510.10">
    <property type="entry name" value="Transferase(Phosphotransferase) domain 1"/>
    <property type="match status" value="1"/>
</dbReference>
<dbReference type="PROSITE" id="PS50011">
    <property type="entry name" value="PROTEIN_KINASE_DOM"/>
    <property type="match status" value="1"/>
</dbReference>
<dbReference type="Bgee" id="379176">
    <property type="expression patterns" value="Expressed in zone of skin and 14 other cell types or tissues"/>
</dbReference>
<dbReference type="AlphaFoldDB" id="Q7ZYE4"/>
<evidence type="ECO:0000313" key="11">
    <source>
        <dbReference type="Xenbase" id="XB-GENE-876395"/>
    </source>
</evidence>
<dbReference type="FunFam" id="1.10.533.10:FF:000030">
    <property type="entry name" value="Interleukin-1 receptor-associated kinase-like 2"/>
    <property type="match status" value="1"/>
</dbReference>
<accession>Q7ZYE4</accession>
<dbReference type="SUPFAM" id="SSF47986">
    <property type="entry name" value="DEATH domain"/>
    <property type="match status" value="1"/>
</dbReference>
<evidence type="ECO:0000313" key="8">
    <source>
        <dbReference type="EMBL" id="AAH43819.1"/>
    </source>
</evidence>
<dbReference type="SUPFAM" id="SSF56112">
    <property type="entry name" value="Protein kinase-like (PK-like)"/>
    <property type="match status" value="1"/>
</dbReference>
<dbReference type="CTD" id="379176"/>
<keyword evidence="10" id="KW-0675">Receptor</keyword>
<dbReference type="InterPro" id="IPR001245">
    <property type="entry name" value="Ser-Thr/Tyr_kinase_cat_dom"/>
</dbReference>
<dbReference type="Gene3D" id="3.30.200.20">
    <property type="entry name" value="Phosphorylase Kinase, domain 1"/>
    <property type="match status" value="1"/>
</dbReference>
<dbReference type="AGR" id="Xenbase:XB-GENE-876395"/>
<keyword evidence="4" id="KW-0067">ATP-binding</keyword>
<feature type="compositionally biased region" description="Basic and acidic residues" evidence="6">
    <location>
        <begin position="547"/>
        <end position="569"/>
    </location>
</feature>
<reference evidence="8" key="2">
    <citation type="submission" date="2003-01" db="EMBL/GenBank/DDBJ databases">
        <authorList>
            <consortium name="NIH - Xenopus Gene Collection (XGC) project"/>
        </authorList>
    </citation>
    <scope>NUCLEOTIDE SEQUENCE [LARGE SCALE MRNA]</scope>
    <source>
        <tissue evidence="8">Embryo</tissue>
    </source>
</reference>
<name>Q7ZYE4_XENLA</name>
<dbReference type="Pfam" id="PF00531">
    <property type="entry name" value="Death"/>
    <property type="match status" value="1"/>
</dbReference>
<dbReference type="DNASU" id="379176"/>
<evidence type="ECO:0000256" key="4">
    <source>
        <dbReference type="ARBA" id="ARBA00022840"/>
    </source>
</evidence>
<evidence type="ECO:0000256" key="2">
    <source>
        <dbReference type="ARBA" id="ARBA00022012"/>
    </source>
</evidence>
<dbReference type="CDD" id="cd08795">
    <property type="entry name" value="Death_IRAK2"/>
    <property type="match status" value="1"/>
</dbReference>
<keyword evidence="3" id="KW-0547">Nucleotide-binding</keyword>
<dbReference type="GO" id="GO:0004672">
    <property type="term" value="F:protein kinase activity"/>
    <property type="evidence" value="ECO:0007669"/>
    <property type="project" value="InterPro"/>
</dbReference>
<proteinExistence type="evidence at transcript level"/>
<reference evidence="10" key="1">
    <citation type="journal article" date="2002" name="Dev. Dyn.">
        <title>Genetic and genomic tools for Xenopus research: The NIH Xenopus initiative.</title>
        <authorList>
            <person name="Klein S.L."/>
            <person name="Strausberg R.L."/>
            <person name="Wagner L."/>
            <person name="Pontius J."/>
            <person name="Clifton S.W."/>
            <person name="Richardson P."/>
        </authorList>
    </citation>
    <scope>NUCLEOTIDE SEQUENCE</scope>
</reference>
<evidence type="ECO:0000313" key="9">
    <source>
        <dbReference type="Proteomes" id="UP000186698"/>
    </source>
</evidence>
<comment type="subunit">
    <text evidence="5">Interacts with MYD88. IL-1 stimulation leads to the formation of a signaling complex which dissociates from the IL-1 receptor following the binding of PELI1.</text>
</comment>
<dbReference type="Xenbase" id="XB-GENE-876395">
    <property type="gene designation" value="irak2.L"/>
</dbReference>
<keyword evidence="9" id="KW-1185">Reference proteome</keyword>
<dbReference type="GO" id="GO:0031349">
    <property type="term" value="P:positive regulation of defense response"/>
    <property type="evidence" value="ECO:0007669"/>
    <property type="project" value="UniProtKB-ARBA"/>
</dbReference>
<dbReference type="Gene3D" id="1.10.533.10">
    <property type="entry name" value="Death Domain, Fas"/>
    <property type="match status" value="1"/>
</dbReference>
<dbReference type="OrthoDB" id="4062651at2759"/>
<evidence type="ECO:0000256" key="5">
    <source>
        <dbReference type="ARBA" id="ARBA00025971"/>
    </source>
</evidence>
<dbReference type="EMBL" id="BC043819">
    <property type="protein sequence ID" value="AAH43819.1"/>
    <property type="molecule type" value="mRNA"/>
</dbReference>
<dbReference type="GO" id="GO:0005524">
    <property type="term" value="F:ATP binding"/>
    <property type="evidence" value="ECO:0007669"/>
    <property type="project" value="UniProtKB-KW"/>
</dbReference>
<dbReference type="KEGG" id="xla:379176"/>
<evidence type="ECO:0000313" key="10">
    <source>
        <dbReference type="RefSeq" id="NP_001079489.1"/>
    </source>
</evidence>
<keyword evidence="10" id="KW-0418">Kinase</keyword>
<evidence type="ECO:0000256" key="6">
    <source>
        <dbReference type="SAM" id="MobiDB-lite"/>
    </source>
</evidence>
<evidence type="ECO:0000259" key="7">
    <source>
        <dbReference type="PROSITE" id="PS50011"/>
    </source>
</evidence>
<feature type="compositionally biased region" description="Low complexity" evidence="6">
    <location>
        <begin position="133"/>
        <end position="144"/>
    </location>
</feature>
<dbReference type="GO" id="GO:0043123">
    <property type="term" value="P:positive regulation of canonical NF-kappaB signal transduction"/>
    <property type="evidence" value="ECO:0007669"/>
    <property type="project" value="UniProtKB-ARBA"/>
</dbReference>
<dbReference type="InterPro" id="IPR042151">
    <property type="entry name" value="Death_IRAK2"/>
</dbReference>
<dbReference type="FunFam" id="3.30.200.20:FF:000412">
    <property type="entry name" value="interleukin-1 receptor-associated kinase-like 2"/>
    <property type="match status" value="1"/>
</dbReference>
<feature type="region of interest" description="Disordered" evidence="6">
    <location>
        <begin position="129"/>
        <end position="157"/>
    </location>
</feature>
<sequence length="672" mass="75661">MEGSQHSSACPCVFDIPAKTMDEFCRCMDSLSDWEWMRFASSVIDDQTVLRRIRSYERTGVSVTGELMWSWGQKLPTLQELVDRLQKLELYRALGILQQWAPVSVISAKAPERRKVELRAKQPDYMKDKKLPELPSSLPSELSAPPLPGPPSPPSALLQSLSIESECSLEPDSPEEILSIPQQEESSFPKGLCKMWTQKDVDDATDGFCSNKIVHEGEFADIYMGYKGGKQYAIKRLKRVEGEEQKKMSSFFQTEAQISFRCCHANILPLLGFCVEGDCSCLINQFMMNGSLDVALQQSQNHILNWERRLRVALGFLKAVQHLHNNNILHGNIKSSNIFLDGNLLPKLGHSGLRFCPDKHAVYTQAKSKDLQIHQPYLPDSFFRNGQLTVQTDLFSCGVVLAEILTGLKACDRFRNPVYLKDLFLEEMERAKEYLDLDGKQADHKSPESLCSRQISSKYTDSRAGLLSNNVAFSLSFAACLCLTKKKPLLPEIYTLVEKAEQCSRDCQNLSLNVPEESDFEESLSFEPTEGAIFKLPSSSSQGSWSMEDKYQKNRYPKTENRDVDRTPCESDDSTPNELTTSGSWHLLGAASPVSDHQPRQSDALEQTEAVAGEMQFSWQKNKEYADLSHLSAGSSSPSWGIIVNKEKEKLLQNFDLYQDNKLDSGSLFDST</sequence>
<dbReference type="GO" id="GO:0005886">
    <property type="term" value="C:plasma membrane"/>
    <property type="evidence" value="ECO:0007669"/>
    <property type="project" value="TreeGrafter"/>
</dbReference>
<evidence type="ECO:0000256" key="1">
    <source>
        <dbReference type="ARBA" id="ARBA00002102"/>
    </source>
</evidence>
<protein>
    <recommendedName>
        <fullName evidence="2">Interleukin-1 receptor-associated kinase-like 2</fullName>
    </recommendedName>
</protein>
<dbReference type="InterPro" id="IPR000719">
    <property type="entry name" value="Prot_kinase_dom"/>
</dbReference>
<dbReference type="Pfam" id="PF07714">
    <property type="entry name" value="PK_Tyr_Ser-Thr"/>
    <property type="match status" value="1"/>
</dbReference>
<feature type="compositionally biased region" description="Pro residues" evidence="6">
    <location>
        <begin position="145"/>
        <end position="154"/>
    </location>
</feature>
<comment type="function">
    <text evidence="1">Binds to the IL-1 type I receptor following IL-1 engagement, triggering intracellular signaling cascades leading to transcriptional up-regulation and mRNA stabilization.</text>
</comment>
<dbReference type="Proteomes" id="UP000186698">
    <property type="component" value="Chromosome 4L"/>
</dbReference>
<dbReference type="InterPro" id="IPR011029">
    <property type="entry name" value="DEATH-like_dom_sf"/>
</dbReference>
<dbReference type="PANTHER" id="PTHR27001">
    <property type="entry name" value="OS01G0253100 PROTEIN"/>
    <property type="match status" value="1"/>
</dbReference>
<dbReference type="GeneID" id="379176"/>
<dbReference type="RefSeq" id="NP_001079489.1">
    <property type="nucleotide sequence ID" value="NM_001086020.1"/>
</dbReference>
<organism evidence="8">
    <name type="scientific">Xenopus laevis</name>
    <name type="common">African clawed frog</name>
    <dbReference type="NCBI Taxonomy" id="8355"/>
    <lineage>
        <taxon>Eukaryota</taxon>
        <taxon>Metazoa</taxon>
        <taxon>Chordata</taxon>
        <taxon>Craniata</taxon>
        <taxon>Vertebrata</taxon>
        <taxon>Euteleostomi</taxon>
        <taxon>Amphibia</taxon>
        <taxon>Batrachia</taxon>
        <taxon>Anura</taxon>
        <taxon>Pipoidea</taxon>
        <taxon>Pipidae</taxon>
        <taxon>Xenopodinae</taxon>
        <taxon>Xenopus</taxon>
        <taxon>Xenopus</taxon>
    </lineage>
</organism>
<feature type="region of interest" description="Disordered" evidence="6">
    <location>
        <begin position="534"/>
        <end position="583"/>
    </location>
</feature>
<dbReference type="InterPro" id="IPR000488">
    <property type="entry name" value="Death_dom"/>
</dbReference>
<dbReference type="PANTHER" id="PTHR27001:SF934">
    <property type="entry name" value="INTERLEUKIN-1 RECEPTOR-ASSOCIATED KINASE-LIKE 2"/>
    <property type="match status" value="1"/>
</dbReference>